<dbReference type="Proteomes" id="UP001148629">
    <property type="component" value="Unassembled WGS sequence"/>
</dbReference>
<protein>
    <submittedName>
        <fullName evidence="1">Uncharacterized protein</fullName>
    </submittedName>
</protein>
<evidence type="ECO:0000313" key="1">
    <source>
        <dbReference type="EMBL" id="KAJ3527008.1"/>
    </source>
</evidence>
<name>A0ACC1RW85_9HYPO</name>
<accession>A0ACC1RW85</accession>
<dbReference type="EMBL" id="JANRMS010001630">
    <property type="protein sequence ID" value="KAJ3527008.1"/>
    <property type="molecule type" value="Genomic_DNA"/>
</dbReference>
<sequence length="397" mass="44483">MAAIDVGTASSSAGLKPRYIPVSQLPTTSLQQGAMAIIFLMTFLAFAFWTVRMYSRLSTKQLGIGLDDWLATVAMLFSIGMLGPNYLYFKYEFIGFPSDNLPDTYDPQPSRFWNWIMQVLYNPILALVKSSVLIFLLRLGGHKRSIRWSIYALNTFNILQMIAIFFTVILQTIPIRAYWDMSVKKQREIDSPLFYVSTAIITIITDILVLVIPFWVFLGLKMRLAAKLGLIVVFLMGGVVTIVAIVRVHEFRKKYYNLDPGYDARNSLGDTLSTVEVNLAIIACCGPALRPLFRRMFPGLFSSNNSNGATYNTSARYGNNTGLRQTAANAAFPLKDIHLGKTHTEIRGHSPNGSEEEIMTYNGIIRTTAVNVRYDHTTLSDAESGREFSEPVQHPAT</sequence>
<gene>
    <name evidence="1" type="ORF">NM208_g10919</name>
</gene>
<proteinExistence type="predicted"/>
<keyword evidence="2" id="KW-1185">Reference proteome</keyword>
<evidence type="ECO:0000313" key="2">
    <source>
        <dbReference type="Proteomes" id="UP001148629"/>
    </source>
</evidence>
<organism evidence="1 2">
    <name type="scientific">Fusarium decemcellulare</name>
    <dbReference type="NCBI Taxonomy" id="57161"/>
    <lineage>
        <taxon>Eukaryota</taxon>
        <taxon>Fungi</taxon>
        <taxon>Dikarya</taxon>
        <taxon>Ascomycota</taxon>
        <taxon>Pezizomycotina</taxon>
        <taxon>Sordariomycetes</taxon>
        <taxon>Hypocreomycetidae</taxon>
        <taxon>Hypocreales</taxon>
        <taxon>Nectriaceae</taxon>
        <taxon>Fusarium</taxon>
        <taxon>Fusarium decemcellulare species complex</taxon>
    </lineage>
</organism>
<comment type="caution">
    <text evidence="1">The sequence shown here is derived from an EMBL/GenBank/DDBJ whole genome shotgun (WGS) entry which is preliminary data.</text>
</comment>
<reference evidence="1" key="1">
    <citation type="submission" date="2022-08" db="EMBL/GenBank/DDBJ databases">
        <title>Genome Sequence of Fusarium decemcellulare.</title>
        <authorList>
            <person name="Buettner E."/>
        </authorList>
    </citation>
    <scope>NUCLEOTIDE SEQUENCE</scope>
    <source>
        <strain evidence="1">Babe19</strain>
    </source>
</reference>